<organism evidence="1 2">
    <name type="scientific">Chitinophaga defluvii</name>
    <dbReference type="NCBI Taxonomy" id="3163343"/>
    <lineage>
        <taxon>Bacteria</taxon>
        <taxon>Pseudomonadati</taxon>
        <taxon>Bacteroidota</taxon>
        <taxon>Chitinophagia</taxon>
        <taxon>Chitinophagales</taxon>
        <taxon>Chitinophagaceae</taxon>
        <taxon>Chitinophaga</taxon>
    </lineage>
</organism>
<comment type="caution">
    <text evidence="1">The sequence shown here is derived from an EMBL/GenBank/DDBJ whole genome shotgun (WGS) entry which is preliminary data.</text>
</comment>
<dbReference type="Proteomes" id="UP001549749">
    <property type="component" value="Unassembled WGS sequence"/>
</dbReference>
<sequence length="147" mass="16180">MAKAVVKKTAKKADIKYSDKSAGQDVLLPIFDRLKQLLGGFAKDGLVVTGDSGGQYHIGSTREIIIDGKKREGIFFASAMVQKGYVGFYYMPVYTDPAMKPQLPESLLKLLKGKSCFHIKKADEAIYQQIEAALATGVSLYKKKGWL</sequence>
<proteinExistence type="predicted"/>
<accession>A0ABV2T4R2</accession>
<evidence type="ECO:0008006" key="3">
    <source>
        <dbReference type="Google" id="ProtNLM"/>
    </source>
</evidence>
<dbReference type="EMBL" id="JBEXAC010000001">
    <property type="protein sequence ID" value="MET6998027.1"/>
    <property type="molecule type" value="Genomic_DNA"/>
</dbReference>
<name>A0ABV2T4R2_9BACT</name>
<protein>
    <recommendedName>
        <fullName evidence="3">YdhG-like domain-containing protein</fullName>
    </recommendedName>
</protein>
<gene>
    <name evidence="1" type="ORF">ABR189_11630</name>
</gene>
<evidence type="ECO:0000313" key="1">
    <source>
        <dbReference type="EMBL" id="MET6998027.1"/>
    </source>
</evidence>
<reference evidence="1 2" key="1">
    <citation type="submission" date="2024-06" db="EMBL/GenBank/DDBJ databases">
        <title>Chitinophaga defluvii sp. nov., isolated from municipal sewage.</title>
        <authorList>
            <person name="Zhang L."/>
        </authorList>
    </citation>
    <scope>NUCLEOTIDE SEQUENCE [LARGE SCALE GENOMIC DNA]</scope>
    <source>
        <strain evidence="1 2">H8</strain>
    </source>
</reference>
<evidence type="ECO:0000313" key="2">
    <source>
        <dbReference type="Proteomes" id="UP001549749"/>
    </source>
</evidence>
<dbReference type="RefSeq" id="WP_354660662.1">
    <property type="nucleotide sequence ID" value="NZ_JBEXAC010000001.1"/>
</dbReference>
<keyword evidence="2" id="KW-1185">Reference proteome</keyword>